<evidence type="ECO:0000256" key="1">
    <source>
        <dbReference type="ARBA" id="ARBA00001961"/>
    </source>
</evidence>
<dbReference type="RefSeq" id="WP_380930167.1">
    <property type="nucleotide sequence ID" value="NZ_JBHUGS010000003.1"/>
</dbReference>
<evidence type="ECO:0000313" key="10">
    <source>
        <dbReference type="EMBL" id="MFD1951461.1"/>
    </source>
</evidence>
<evidence type="ECO:0000256" key="5">
    <source>
        <dbReference type="ARBA" id="ARBA00022964"/>
    </source>
</evidence>
<dbReference type="PANTHER" id="PTHR10869">
    <property type="entry name" value="PROLYL 4-HYDROXYLASE ALPHA SUBUNIT"/>
    <property type="match status" value="1"/>
</dbReference>
<evidence type="ECO:0000256" key="4">
    <source>
        <dbReference type="ARBA" id="ARBA00022896"/>
    </source>
</evidence>
<keyword evidence="3" id="KW-0256">Endoplasmic reticulum</keyword>
<accession>A0ABW4U2L4</accession>
<dbReference type="Gene3D" id="2.60.120.620">
    <property type="entry name" value="q2cbj1_9rhob like domain"/>
    <property type="match status" value="1"/>
</dbReference>
<evidence type="ECO:0000313" key="11">
    <source>
        <dbReference type="Proteomes" id="UP001597400"/>
    </source>
</evidence>
<feature type="domain" description="Fe2OG dioxygenase" evidence="9">
    <location>
        <begin position="210"/>
        <end position="314"/>
    </location>
</feature>
<dbReference type="Pfam" id="PF13640">
    <property type="entry name" value="2OG-FeII_Oxy_3"/>
    <property type="match status" value="1"/>
</dbReference>
<evidence type="ECO:0000259" key="9">
    <source>
        <dbReference type="PROSITE" id="PS51471"/>
    </source>
</evidence>
<evidence type="ECO:0000256" key="7">
    <source>
        <dbReference type="ARBA" id="ARBA00023004"/>
    </source>
</evidence>
<keyword evidence="2" id="KW-0479">Metal-binding</keyword>
<dbReference type="Gene3D" id="1.25.40.10">
    <property type="entry name" value="Tetratricopeptide repeat domain"/>
    <property type="match status" value="1"/>
</dbReference>
<keyword evidence="7" id="KW-0408">Iron</keyword>
<reference evidence="11" key="1">
    <citation type="journal article" date="2019" name="Int. J. Syst. Evol. Microbiol.">
        <title>The Global Catalogue of Microorganisms (GCM) 10K type strain sequencing project: providing services to taxonomists for standard genome sequencing and annotation.</title>
        <authorList>
            <consortium name="The Broad Institute Genomics Platform"/>
            <consortium name="The Broad Institute Genome Sequencing Center for Infectious Disease"/>
            <person name="Wu L."/>
            <person name="Ma J."/>
        </authorList>
    </citation>
    <scope>NUCLEOTIDE SEQUENCE [LARGE SCALE GENOMIC DNA]</scope>
    <source>
        <strain evidence="11">CGMCC 1.12702</strain>
    </source>
</reference>
<keyword evidence="6" id="KW-0560">Oxidoreductase</keyword>
<dbReference type="InterPro" id="IPR011990">
    <property type="entry name" value="TPR-like_helical_dom_sf"/>
</dbReference>
<dbReference type="SUPFAM" id="SSF81901">
    <property type="entry name" value="HCP-like"/>
    <property type="match status" value="1"/>
</dbReference>
<dbReference type="InterPro" id="IPR045054">
    <property type="entry name" value="P4HA-like"/>
</dbReference>
<dbReference type="InterPro" id="IPR006620">
    <property type="entry name" value="Pro_4_hyd_alph"/>
</dbReference>
<evidence type="ECO:0000256" key="3">
    <source>
        <dbReference type="ARBA" id="ARBA00022824"/>
    </source>
</evidence>
<sequence length="325" mass="34773">MDTSPLDRVDALLTSGQPDAAVDIVRQAAAAGDAAAHFRLATWHLIGDPLPRNLQAARRYLTSAVAIGHVDAALMEVALTANGGGAPADWPAALALLERAAAGDPLAADHLRLVQAMKLDPSGLPLASPSAEVLYEKPDVRRFPSFLSAAECRHIALAAQDLLAPALVADPRTGRTIPNPIRVADEAVIGPTREDLVIRAINRRIATASGTDVAQGEALTILRYGKGQQFKPHLDTLPAVLNQRGWTMLIYLNDQYHGGETLFPRLDLKVKGRPGDALLFRNLTDDGSPDPATIHAGLPIEAGVKWLCTRWIRQEPFDPWAGVPA</sequence>
<gene>
    <name evidence="10" type="ORF">ACFSGX_11870</name>
</gene>
<dbReference type="InterPro" id="IPR044862">
    <property type="entry name" value="Pro_4_hyd_alph_FE2OG_OXY"/>
</dbReference>
<name>A0ABW4U2L4_9SPHN</name>
<evidence type="ECO:0000256" key="8">
    <source>
        <dbReference type="ARBA" id="ARBA00023180"/>
    </source>
</evidence>
<dbReference type="Proteomes" id="UP001597400">
    <property type="component" value="Unassembled WGS sequence"/>
</dbReference>
<comment type="cofactor">
    <cofactor evidence="1">
        <name>L-ascorbate</name>
        <dbReference type="ChEBI" id="CHEBI:38290"/>
    </cofactor>
</comment>
<evidence type="ECO:0000256" key="6">
    <source>
        <dbReference type="ARBA" id="ARBA00023002"/>
    </source>
</evidence>
<evidence type="ECO:0000256" key="2">
    <source>
        <dbReference type="ARBA" id="ARBA00022723"/>
    </source>
</evidence>
<dbReference type="PROSITE" id="PS51471">
    <property type="entry name" value="FE2OG_OXY"/>
    <property type="match status" value="1"/>
</dbReference>
<keyword evidence="4" id="KW-0847">Vitamin C</keyword>
<dbReference type="InterPro" id="IPR005123">
    <property type="entry name" value="Oxoglu/Fe-dep_dioxygenase_dom"/>
</dbReference>
<organism evidence="10 11">
    <name type="scientific">Sphingomonas arantia</name>
    <dbReference type="NCBI Taxonomy" id="1460676"/>
    <lineage>
        <taxon>Bacteria</taxon>
        <taxon>Pseudomonadati</taxon>
        <taxon>Pseudomonadota</taxon>
        <taxon>Alphaproteobacteria</taxon>
        <taxon>Sphingomonadales</taxon>
        <taxon>Sphingomonadaceae</taxon>
        <taxon>Sphingomonas</taxon>
    </lineage>
</organism>
<protein>
    <submittedName>
        <fullName evidence="10">2OG-Fe(II) oxygenase</fullName>
    </submittedName>
</protein>
<comment type="caution">
    <text evidence="10">The sequence shown here is derived from an EMBL/GenBank/DDBJ whole genome shotgun (WGS) entry which is preliminary data.</text>
</comment>
<proteinExistence type="predicted"/>
<dbReference type="PANTHER" id="PTHR10869:SF246">
    <property type="entry name" value="TRANSMEMBRANE PROLYL 4-HYDROXYLASE"/>
    <property type="match status" value="1"/>
</dbReference>
<keyword evidence="5" id="KW-0223">Dioxygenase</keyword>
<dbReference type="SMART" id="SM00702">
    <property type="entry name" value="P4Hc"/>
    <property type="match status" value="1"/>
</dbReference>
<dbReference type="EMBL" id="JBHUGS010000003">
    <property type="protein sequence ID" value="MFD1951461.1"/>
    <property type="molecule type" value="Genomic_DNA"/>
</dbReference>
<keyword evidence="8" id="KW-0325">Glycoprotein</keyword>
<keyword evidence="11" id="KW-1185">Reference proteome</keyword>